<feature type="domain" description="DUF6985" evidence="1">
    <location>
        <begin position="9"/>
        <end position="136"/>
    </location>
</feature>
<dbReference type="EMBL" id="MBTG01000001">
    <property type="protein sequence ID" value="OPH62188.1"/>
    <property type="molecule type" value="Genomic_DNA"/>
</dbReference>
<organism evidence="2 3">
    <name type="scientific">Paenibacillus ferrarius</name>
    <dbReference type="NCBI Taxonomy" id="1469647"/>
    <lineage>
        <taxon>Bacteria</taxon>
        <taxon>Bacillati</taxon>
        <taxon>Bacillota</taxon>
        <taxon>Bacilli</taxon>
        <taxon>Bacillales</taxon>
        <taxon>Paenibacillaceae</taxon>
        <taxon>Paenibacillus</taxon>
    </lineage>
</organism>
<dbReference type="AlphaFoldDB" id="A0A1V4HTR6"/>
<gene>
    <name evidence="2" type="ORF">BC351_00865</name>
</gene>
<accession>A0A1V4HTR6</accession>
<evidence type="ECO:0000313" key="2">
    <source>
        <dbReference type="EMBL" id="OPH62188.1"/>
    </source>
</evidence>
<name>A0A1V4HTR6_9BACL</name>
<protein>
    <recommendedName>
        <fullName evidence="1">DUF6985 domain-containing protein</fullName>
    </recommendedName>
</protein>
<dbReference type="Pfam" id="PF22481">
    <property type="entry name" value="DUF6985"/>
    <property type="match status" value="1"/>
</dbReference>
<reference evidence="3" key="1">
    <citation type="submission" date="2016-07" db="EMBL/GenBank/DDBJ databases">
        <authorList>
            <person name="Florea S."/>
            <person name="Webb J.S."/>
            <person name="Jaromczyk J."/>
            <person name="Schardl C.L."/>
        </authorList>
    </citation>
    <scope>NUCLEOTIDE SEQUENCE [LARGE SCALE GENOMIC DNA]</scope>
    <source>
        <strain evidence="3">CY1</strain>
    </source>
</reference>
<evidence type="ECO:0000313" key="3">
    <source>
        <dbReference type="Proteomes" id="UP000190626"/>
    </source>
</evidence>
<comment type="caution">
    <text evidence="2">The sequence shown here is derived from an EMBL/GenBank/DDBJ whole genome shotgun (WGS) entry which is preliminary data.</text>
</comment>
<dbReference type="InterPro" id="IPR054254">
    <property type="entry name" value="DUF6985"/>
</dbReference>
<sequence>MKNIRNTEYGLVGEMYFSLFDRNIEVSIDDELMIEYANICAEYLNSLNDEVINQFCLAAIRYCNEFLSDIGEDEIGFNKPSDVLTLIKPKSLTVPDPQNGLEPVIDMELDCEWEEEHGMELIIRNDTVLYVGAYYGENPWGDYTNKKSWNYA</sequence>
<dbReference type="Proteomes" id="UP000190626">
    <property type="component" value="Unassembled WGS sequence"/>
</dbReference>
<evidence type="ECO:0000259" key="1">
    <source>
        <dbReference type="Pfam" id="PF22481"/>
    </source>
</evidence>
<proteinExistence type="predicted"/>
<keyword evidence="3" id="KW-1185">Reference proteome</keyword>
<dbReference type="STRING" id="1469647.BC351_00865"/>